<gene>
    <name evidence="3" type="ORF">HNP71_002381</name>
</gene>
<comment type="caution">
    <text evidence="3">The sequence shown here is derived from an EMBL/GenBank/DDBJ whole genome shotgun (WGS) entry which is preliminary data.</text>
</comment>
<dbReference type="Proteomes" id="UP000553706">
    <property type="component" value="Unassembled WGS sequence"/>
</dbReference>
<dbReference type="PIRSF" id="PIRSF036226">
    <property type="entry name" value="UCP036226"/>
    <property type="match status" value="1"/>
</dbReference>
<evidence type="ECO:0000313" key="3">
    <source>
        <dbReference type="EMBL" id="MBB5374111.1"/>
    </source>
</evidence>
<dbReference type="InterPro" id="IPR014602">
    <property type="entry name" value="UCP036226"/>
</dbReference>
<dbReference type="EMBL" id="JACHFJ010000012">
    <property type="protein sequence ID" value="MBB5374111.1"/>
    <property type="molecule type" value="Genomic_DNA"/>
</dbReference>
<protein>
    <recommendedName>
        <fullName evidence="2">THAP4-like heme-binding domain-containing protein</fullName>
    </recommendedName>
</protein>
<evidence type="ECO:0000259" key="2">
    <source>
        <dbReference type="Pfam" id="PF08768"/>
    </source>
</evidence>
<dbReference type="SUPFAM" id="SSF50814">
    <property type="entry name" value="Lipocalins"/>
    <property type="match status" value="1"/>
</dbReference>
<keyword evidence="1" id="KW-0732">Signal</keyword>
<organism evidence="3 4">
    <name type="scientific">Acidocella aromatica</name>
    <dbReference type="NCBI Taxonomy" id="1303579"/>
    <lineage>
        <taxon>Bacteria</taxon>
        <taxon>Pseudomonadati</taxon>
        <taxon>Pseudomonadota</taxon>
        <taxon>Alphaproteobacteria</taxon>
        <taxon>Acetobacterales</taxon>
        <taxon>Acidocellaceae</taxon>
        <taxon>Acidocella</taxon>
    </lineage>
</organism>
<dbReference type="InterPro" id="IPR012674">
    <property type="entry name" value="Calycin"/>
</dbReference>
<feature type="chain" id="PRO_5032345157" description="THAP4-like heme-binding domain-containing protein" evidence="1">
    <location>
        <begin position="28"/>
        <end position="219"/>
    </location>
</feature>
<reference evidence="3 4" key="1">
    <citation type="submission" date="2020-08" db="EMBL/GenBank/DDBJ databases">
        <title>Genomic Encyclopedia of Type Strains, Phase IV (KMG-IV): sequencing the most valuable type-strain genomes for metagenomic binning, comparative biology and taxonomic classification.</title>
        <authorList>
            <person name="Goeker M."/>
        </authorList>
    </citation>
    <scope>NUCLEOTIDE SEQUENCE [LARGE SCALE GENOMIC DNA]</scope>
    <source>
        <strain evidence="3 4">DSM 27026</strain>
    </source>
</reference>
<sequence>MPFFKKSAIFAAALIVPAAMPCTQALAATPGTDTVINGLDYGPLASLVGTWKSDATGGVDIAPGREGSKVGKGGVAVEPSYETITFTPAGDATNASDQHLAAMFYHQQVFRKSDNKQFHDQIGYLIYDKANQTVYDTFCIPRAVCVVAEGKPGTTLTLKSEGQGIAQSQYMVKNDSTENFTITYEISKNTLKYKQETSLQVYGKPFSHIDSGTLTKAGN</sequence>
<evidence type="ECO:0000256" key="1">
    <source>
        <dbReference type="SAM" id="SignalP"/>
    </source>
</evidence>
<feature type="domain" description="THAP4-like heme-binding" evidence="2">
    <location>
        <begin position="41"/>
        <end position="216"/>
    </location>
</feature>
<dbReference type="Gene3D" id="2.40.128.20">
    <property type="match status" value="1"/>
</dbReference>
<feature type="signal peptide" evidence="1">
    <location>
        <begin position="1"/>
        <end position="27"/>
    </location>
</feature>
<dbReference type="RefSeq" id="WP_183267127.1">
    <property type="nucleotide sequence ID" value="NZ_JACHFJ010000012.1"/>
</dbReference>
<dbReference type="Pfam" id="PF08768">
    <property type="entry name" value="THAP4_heme-bd"/>
    <property type="match status" value="1"/>
</dbReference>
<keyword evidence="4" id="KW-1185">Reference proteome</keyword>
<dbReference type="AlphaFoldDB" id="A0A840VR93"/>
<name>A0A840VR93_9PROT</name>
<dbReference type="InterPro" id="IPR014878">
    <property type="entry name" value="THAP4-like_heme-bd"/>
</dbReference>
<accession>A0A840VR93</accession>
<evidence type="ECO:0000313" key="4">
    <source>
        <dbReference type="Proteomes" id="UP000553706"/>
    </source>
</evidence>
<proteinExistence type="predicted"/>